<keyword evidence="5" id="KW-0378">Hydrolase</keyword>
<keyword evidence="6" id="KW-0862">Zinc</keyword>
<evidence type="ECO:0000256" key="5">
    <source>
        <dbReference type="ARBA" id="ARBA00022801"/>
    </source>
</evidence>
<dbReference type="InterPro" id="IPR011055">
    <property type="entry name" value="Dup_hybrid_motif"/>
</dbReference>
<dbReference type="InterPro" id="IPR007340">
    <property type="entry name" value="LysM_Opacity-associatedA"/>
</dbReference>
<evidence type="ECO:0000256" key="3">
    <source>
        <dbReference type="ARBA" id="ARBA00022670"/>
    </source>
</evidence>
<evidence type="ECO:0000259" key="9">
    <source>
        <dbReference type="Pfam" id="PF04225"/>
    </source>
</evidence>
<evidence type="ECO:0000259" key="8">
    <source>
        <dbReference type="Pfam" id="PF01551"/>
    </source>
</evidence>
<evidence type="ECO:0000259" key="10">
    <source>
        <dbReference type="Pfam" id="PF19425"/>
    </source>
</evidence>
<dbReference type="RefSeq" id="WP_279247356.1">
    <property type="nucleotide sequence ID" value="NZ_SHNN01000007.1"/>
</dbReference>
<dbReference type="InterPro" id="IPR050570">
    <property type="entry name" value="Cell_wall_metabolism_enzyme"/>
</dbReference>
<keyword evidence="3" id="KW-0645">Protease</keyword>
<dbReference type="InterPro" id="IPR016047">
    <property type="entry name" value="M23ase_b-sheet_dom"/>
</dbReference>
<evidence type="ECO:0000313" key="12">
    <source>
        <dbReference type="Proteomes" id="UP001143362"/>
    </source>
</evidence>
<reference evidence="11" key="1">
    <citation type="submission" date="2019-02" db="EMBL/GenBank/DDBJ databases">
        <authorList>
            <person name="Li S.-H."/>
        </authorList>
    </citation>
    <scope>NUCLEOTIDE SEQUENCE</scope>
    <source>
        <strain evidence="11">IMCC14734</strain>
    </source>
</reference>
<proteinExistence type="predicted"/>
<dbReference type="Gene3D" id="3.10.450.350">
    <property type="match status" value="2"/>
</dbReference>
<comment type="cofactor">
    <cofactor evidence="1">
        <name>Zn(2+)</name>
        <dbReference type="ChEBI" id="CHEBI:29105"/>
    </cofactor>
</comment>
<name>A0ABT3TLW0_9GAMM</name>
<gene>
    <name evidence="11" type="ORF">EYC98_20855</name>
</gene>
<keyword evidence="12" id="KW-1185">Reference proteome</keyword>
<protein>
    <submittedName>
        <fullName evidence="11">Peptidase M23</fullName>
    </submittedName>
</protein>
<dbReference type="Pfam" id="PF04225">
    <property type="entry name" value="LysM_OapA"/>
    <property type="match status" value="1"/>
</dbReference>
<feature type="domain" description="M23ase beta-sheet core" evidence="8">
    <location>
        <begin position="328"/>
        <end position="422"/>
    </location>
</feature>
<dbReference type="SUPFAM" id="SSF51261">
    <property type="entry name" value="Duplicated hybrid motif"/>
    <property type="match status" value="1"/>
</dbReference>
<dbReference type="Pfam" id="PF19425">
    <property type="entry name" value="Csd3_N2"/>
    <property type="match status" value="1"/>
</dbReference>
<dbReference type="InterPro" id="IPR045834">
    <property type="entry name" value="Csd3_N2"/>
</dbReference>
<dbReference type="Pfam" id="PF01551">
    <property type="entry name" value="Peptidase_M23"/>
    <property type="match status" value="1"/>
</dbReference>
<dbReference type="PANTHER" id="PTHR21666">
    <property type="entry name" value="PEPTIDASE-RELATED"/>
    <property type="match status" value="1"/>
</dbReference>
<evidence type="ECO:0000256" key="2">
    <source>
        <dbReference type="ARBA" id="ARBA00004196"/>
    </source>
</evidence>
<organism evidence="11 12">
    <name type="scientific">Candidatus Litorirhabdus singularis</name>
    <dbReference type="NCBI Taxonomy" id="2518993"/>
    <lineage>
        <taxon>Bacteria</taxon>
        <taxon>Pseudomonadati</taxon>
        <taxon>Pseudomonadota</taxon>
        <taxon>Gammaproteobacteria</taxon>
        <taxon>Cellvibrionales</taxon>
        <taxon>Halieaceae</taxon>
        <taxon>Candidatus Litorirhabdus</taxon>
    </lineage>
</organism>
<dbReference type="PANTHER" id="PTHR21666:SF288">
    <property type="entry name" value="CELL DIVISION PROTEIN YTFB"/>
    <property type="match status" value="1"/>
</dbReference>
<evidence type="ECO:0000256" key="4">
    <source>
        <dbReference type="ARBA" id="ARBA00022723"/>
    </source>
</evidence>
<feature type="domain" description="Csd3-like second N-terminal" evidence="10">
    <location>
        <begin position="198"/>
        <end position="315"/>
    </location>
</feature>
<comment type="subcellular location">
    <subcellularLocation>
        <location evidence="2">Cell envelope</location>
    </subcellularLocation>
</comment>
<keyword evidence="4" id="KW-0479">Metal-binding</keyword>
<evidence type="ECO:0000256" key="1">
    <source>
        <dbReference type="ARBA" id="ARBA00001947"/>
    </source>
</evidence>
<dbReference type="Proteomes" id="UP001143362">
    <property type="component" value="Unassembled WGS sequence"/>
</dbReference>
<keyword evidence="7" id="KW-0482">Metalloprotease</keyword>
<dbReference type="EMBL" id="SHNN01000007">
    <property type="protein sequence ID" value="MCX2983317.1"/>
    <property type="molecule type" value="Genomic_DNA"/>
</dbReference>
<evidence type="ECO:0000256" key="6">
    <source>
        <dbReference type="ARBA" id="ARBA00022833"/>
    </source>
</evidence>
<sequence length="475" mass="52036">MFKANKKRGATSRTVEQTDGVPAFRRRHLVLASAAALGLSAIVSLSSGDSSPAVVPEPLADAAQQGSPAADDKRKVIPLQIALPETLVPDTTAAIAVEPIETWQDFEIRNGDSLSIVFQRAGLDDGDVYHIVNKAEGGKSLTRIFPGQSLGFQLSEEGELQALRYQKSRLESVIYRRQGGSYDVEQITQTPERHRSFASATIKSSLFMAGDDAGMTQNTIMELANIFGGVIDFVLDPRTGDHFHVLYEELWFEGEKLRDGEILAAEFVNRGKRYTAYRYVDANGKVGYFSEDGVSMRKAFMLAPVDFTRVSSNFNLKRLHPIYKTTRPHRGTDYAAPRGTPVFAAGDGKVTAAGYTKANGNYIVIQHGQAYTTKYLHLHKRSVKKGSRVTQQQVIGTVGSTGAATGPHLHYEFLMNGVHRNPRTIHKKLPKAVSLASAEMSRFEDQTRSLTMQLASIRQTQLASNSGQSGPSNSL</sequence>
<evidence type="ECO:0000313" key="11">
    <source>
        <dbReference type="EMBL" id="MCX2983317.1"/>
    </source>
</evidence>
<feature type="domain" description="Opacity-associated protein A LysM-like" evidence="9">
    <location>
        <begin position="103"/>
        <end position="183"/>
    </location>
</feature>
<dbReference type="Gene3D" id="2.70.70.10">
    <property type="entry name" value="Glucose Permease (Domain IIA)"/>
    <property type="match status" value="1"/>
</dbReference>
<comment type="caution">
    <text evidence="11">The sequence shown here is derived from an EMBL/GenBank/DDBJ whole genome shotgun (WGS) entry which is preliminary data.</text>
</comment>
<evidence type="ECO:0000256" key="7">
    <source>
        <dbReference type="ARBA" id="ARBA00023049"/>
    </source>
</evidence>
<dbReference type="CDD" id="cd12797">
    <property type="entry name" value="M23_peptidase"/>
    <property type="match status" value="1"/>
</dbReference>
<accession>A0ABT3TLW0</accession>